<proteinExistence type="predicted"/>
<dbReference type="SUPFAM" id="SSF52266">
    <property type="entry name" value="SGNH hydrolase"/>
    <property type="match status" value="1"/>
</dbReference>
<keyword evidence="5" id="KW-1185">Reference proteome</keyword>
<dbReference type="Pfam" id="PF00657">
    <property type="entry name" value="Lipase_GDSL"/>
    <property type="match status" value="1"/>
</dbReference>
<comment type="caution">
    <text evidence="4">The sequence shown here is derived from an EMBL/GenBank/DDBJ whole genome shotgun (WGS) entry which is preliminary data.</text>
</comment>
<evidence type="ECO:0000256" key="3">
    <source>
        <dbReference type="SAM" id="SignalP"/>
    </source>
</evidence>
<keyword evidence="2" id="KW-1133">Transmembrane helix</keyword>
<dbReference type="InterPro" id="IPR036514">
    <property type="entry name" value="SGNH_hydro_sf"/>
</dbReference>
<dbReference type="PANTHER" id="PTHR45648:SF22">
    <property type="entry name" value="GDSL LIPASE_ACYLHYDROLASE FAMILY PROTEIN (AFU_ORTHOLOGUE AFUA_4G14700)"/>
    <property type="match status" value="1"/>
</dbReference>
<dbReference type="Proteomes" id="UP000622890">
    <property type="component" value="Unassembled WGS sequence"/>
</dbReference>
<reference evidence="4" key="1">
    <citation type="submission" date="2021-01" db="EMBL/GenBank/DDBJ databases">
        <title>Genome sequence of strain Noviherbaspirillum sp. DKR-6.</title>
        <authorList>
            <person name="Chaudhary D.K."/>
        </authorList>
    </citation>
    <scope>NUCLEOTIDE SEQUENCE</scope>
    <source>
        <strain evidence="4">DKR-6</strain>
    </source>
</reference>
<evidence type="ECO:0000313" key="5">
    <source>
        <dbReference type="Proteomes" id="UP000622890"/>
    </source>
</evidence>
<feature type="chain" id="PRO_5036768483" evidence="3">
    <location>
        <begin position="27"/>
        <end position="361"/>
    </location>
</feature>
<evidence type="ECO:0000256" key="1">
    <source>
        <dbReference type="ARBA" id="ARBA00022801"/>
    </source>
</evidence>
<dbReference type="AlphaFoldDB" id="A0A934T3B0"/>
<evidence type="ECO:0000256" key="2">
    <source>
        <dbReference type="SAM" id="Phobius"/>
    </source>
</evidence>
<evidence type="ECO:0000313" key="4">
    <source>
        <dbReference type="EMBL" id="MBK4737603.1"/>
    </source>
</evidence>
<name>A0A934T3B0_9BURK</name>
<dbReference type="EMBL" id="JAEPBG010000013">
    <property type="protein sequence ID" value="MBK4737603.1"/>
    <property type="molecule type" value="Genomic_DNA"/>
</dbReference>
<sequence>MKGLAHRALALLLGSMLALLSTTAFAGPFTSLVVFGDSLSDSGNDAFVFDNVLGPPLPAGSLRTPVPIPSQDFIPNFPYASGRYSNGPVWAERLASGLGVTATPSMAGGSDFAFAGSRSGPSGSSFPYSLQDQAAMFLGQTAGKAPSDTLYALQVGGNDLRDAFAALVAGKDPVPLLSSSISNIDAVFARLAAAGAEHFLVLNAPDLGAAPAITALGPQASAAASGIAAEFNGALESSLAQLAASQASDLRLLDLFDLQTEIFSNPSRYGFSDLASACAFSASCIANPSAAFFWDGVHPTATVHAIVAGAALALIPLPDTTLLLAIGLPVLVIARRRRVSHLGKSERPAPGRTAAVKPYSE</sequence>
<keyword evidence="1 4" id="KW-0378">Hydrolase</keyword>
<dbReference type="InterPro" id="IPR051058">
    <property type="entry name" value="GDSL_Est/Lipase"/>
</dbReference>
<accession>A0A934T3B0</accession>
<dbReference type="InterPro" id="IPR001087">
    <property type="entry name" value="GDSL"/>
</dbReference>
<keyword evidence="3" id="KW-0732">Signal</keyword>
<dbReference type="CDD" id="cd01846">
    <property type="entry name" value="fatty_acyltransferase_like"/>
    <property type="match status" value="1"/>
</dbReference>
<feature type="signal peptide" evidence="3">
    <location>
        <begin position="1"/>
        <end position="26"/>
    </location>
</feature>
<dbReference type="RefSeq" id="WP_200596042.1">
    <property type="nucleotide sequence ID" value="NZ_JAEPBG010000013.1"/>
</dbReference>
<keyword evidence="2" id="KW-0812">Transmembrane</keyword>
<organism evidence="4 5">
    <name type="scientific">Noviherbaspirillum pedocola</name>
    <dbReference type="NCBI Taxonomy" id="2801341"/>
    <lineage>
        <taxon>Bacteria</taxon>
        <taxon>Pseudomonadati</taxon>
        <taxon>Pseudomonadota</taxon>
        <taxon>Betaproteobacteria</taxon>
        <taxon>Burkholderiales</taxon>
        <taxon>Oxalobacteraceae</taxon>
        <taxon>Noviherbaspirillum</taxon>
    </lineage>
</organism>
<dbReference type="GO" id="GO:0016788">
    <property type="term" value="F:hydrolase activity, acting on ester bonds"/>
    <property type="evidence" value="ECO:0007669"/>
    <property type="project" value="InterPro"/>
</dbReference>
<gene>
    <name evidence="4" type="ORF">JJB74_23535</name>
</gene>
<feature type="transmembrane region" description="Helical" evidence="2">
    <location>
        <begin position="306"/>
        <end position="334"/>
    </location>
</feature>
<dbReference type="PANTHER" id="PTHR45648">
    <property type="entry name" value="GDSL LIPASE/ACYLHYDROLASE FAMILY PROTEIN (AFU_ORTHOLOGUE AFUA_4G14700)"/>
    <property type="match status" value="1"/>
</dbReference>
<keyword evidence="2" id="KW-0472">Membrane</keyword>
<protein>
    <submittedName>
        <fullName evidence="4">SGNH/GDSL hydrolase family protein</fullName>
    </submittedName>
</protein>
<dbReference type="Gene3D" id="3.40.50.1110">
    <property type="entry name" value="SGNH hydrolase"/>
    <property type="match status" value="1"/>
</dbReference>